<protein>
    <submittedName>
        <fullName evidence="2">Uncharacterized protein</fullName>
    </submittedName>
</protein>
<evidence type="ECO:0000313" key="2">
    <source>
        <dbReference type="EMBL" id="SVA54211.1"/>
    </source>
</evidence>
<keyword evidence="1" id="KW-0472">Membrane</keyword>
<keyword evidence="1" id="KW-1133">Transmembrane helix</keyword>
<keyword evidence="1" id="KW-0812">Transmembrane</keyword>
<feature type="transmembrane region" description="Helical" evidence="1">
    <location>
        <begin position="139"/>
        <end position="158"/>
    </location>
</feature>
<gene>
    <name evidence="2" type="ORF">METZ01_LOCUS107065</name>
</gene>
<evidence type="ECO:0000256" key="1">
    <source>
        <dbReference type="SAM" id="Phobius"/>
    </source>
</evidence>
<accession>A0A381WPJ9</accession>
<organism evidence="2">
    <name type="scientific">marine metagenome</name>
    <dbReference type="NCBI Taxonomy" id="408172"/>
    <lineage>
        <taxon>unclassified sequences</taxon>
        <taxon>metagenomes</taxon>
        <taxon>ecological metagenomes</taxon>
    </lineage>
</organism>
<dbReference type="AlphaFoldDB" id="A0A381WPJ9"/>
<reference evidence="2" key="1">
    <citation type="submission" date="2018-05" db="EMBL/GenBank/DDBJ databases">
        <authorList>
            <person name="Lanie J.A."/>
            <person name="Ng W.-L."/>
            <person name="Kazmierczak K.M."/>
            <person name="Andrzejewski T.M."/>
            <person name="Davidsen T.M."/>
            <person name="Wayne K.J."/>
            <person name="Tettelin H."/>
            <person name="Glass J.I."/>
            <person name="Rusch D."/>
            <person name="Podicherti R."/>
            <person name="Tsui H.-C.T."/>
            <person name="Winkler M.E."/>
        </authorList>
    </citation>
    <scope>NUCLEOTIDE SEQUENCE</scope>
</reference>
<name>A0A381WPJ9_9ZZZZ</name>
<dbReference type="EMBL" id="UINC01012411">
    <property type="protein sequence ID" value="SVA54211.1"/>
    <property type="molecule type" value="Genomic_DNA"/>
</dbReference>
<sequence length="169" mass="20138">MKKKELDFDYWLTLQNRVLNHGFVTVTTNPGNGKQYWQPTPRGIKAYKTILELTKRKRLFQGPRFSEKQITEFKEKETHSYIATKNWLIAKDYIRPIFDKKINADRYELTEYAYEFFQTYSDTITKGSVYPGPRILHRFAKAALVSIVFLCFVIIRAITDRHRKKNKFT</sequence>
<proteinExistence type="predicted"/>